<accession>A0A8B7Z237</accession>
<reference evidence="4" key="1">
    <citation type="submission" date="2025-08" db="UniProtKB">
        <authorList>
            <consortium name="RefSeq"/>
        </authorList>
    </citation>
    <scope>IDENTIFICATION</scope>
</reference>
<dbReference type="RefSeq" id="XP_022098840.1">
    <property type="nucleotide sequence ID" value="XM_022243148.1"/>
</dbReference>
<evidence type="ECO:0000313" key="3">
    <source>
        <dbReference type="Proteomes" id="UP000694845"/>
    </source>
</evidence>
<feature type="domain" description="HYR" evidence="2">
    <location>
        <begin position="380"/>
        <end position="462"/>
    </location>
</feature>
<sequence length="781" mass="86431">MNITVIADRGEDGRTVNWEGPQIFDVCEGTRLRTQSHRSGERLPLGTTMISYEFEDQAGNVGGCTFAVTVEDDVPPTVVCPRNITDMGGDGRSIFWEEPETFDTFEGVRLRNQSHRSGERFSLGTTVVSYEFEDQAGNVGGCTFAVTVEDFQIQGCPEDIQTFTSFNETPVVWIPPSVSDASISNITLHRPGDIFPVGNTTVSYLFFNNVENFKICEFTVMVIFDDVPPTVVCPMNITAKADRGEDRQSIRWEEPQTFDAYEGVRLRNQSHRSGARFPFGTTMISYEFEDQAGNIGGCTFAVTVEGFQIQDCPSDIQTFTSLGGRPVEWVPPSVLDTLTTVSSTHDPGDVFPVGNTTVLYLFTDGESNQERCQFTVMVIFDNVAPTVVCPMNMTVVVDRRGDGQTIRWEEPQTFDAYEGVRLRNQSHRSGERFRLGTTMISYEFEDQAGNVGGCSFAVTVEAEPIIVTNCPVEGVSLSVEVVRWIPSDSLGISLRTEGPQARLTQQPEGVFDIGVTPVVYTFTDVNNAANTATCSFNVTIIPLCLDGDHTFCYSRSKGSGGVCIGEVSLCDTDEGSEMSFYERLVYPEERCQEWAGAMETDDPEGNEGLMSQFEVPSINQDPIHLTAVYPGLTTPDTTEVSLRIPLAVRPGEIVSVRVSYAYNLNRCYRPLPIQSTCTDCLSVQYRTPAADCGEDRCLQEFKAWRGIRTPAGPTPSPLPRFDLRRSSSSSVQTRQQMKESEFCLCAQESLDWFHPESSGLLMTGLKEMMLLPLEEASPQFG</sequence>
<evidence type="ECO:0000313" key="4">
    <source>
        <dbReference type="RefSeq" id="XP_022098840.1"/>
    </source>
</evidence>
<dbReference type="PANTHER" id="PTHR24273:SF32">
    <property type="entry name" value="HYALIN"/>
    <property type="match status" value="1"/>
</dbReference>
<dbReference type="PROSITE" id="PS50825">
    <property type="entry name" value="HYR"/>
    <property type="match status" value="4"/>
</dbReference>
<keyword evidence="3" id="KW-1185">Reference proteome</keyword>
<feature type="domain" description="HYR" evidence="2">
    <location>
        <begin position="224"/>
        <end position="306"/>
    </location>
</feature>
<dbReference type="PANTHER" id="PTHR24273">
    <property type="entry name" value="FI04643P-RELATED"/>
    <property type="match status" value="1"/>
</dbReference>
<dbReference type="OMA" id="FTVMVIF"/>
<protein>
    <submittedName>
        <fullName evidence="4">Hyalin-like</fullName>
    </submittedName>
</protein>
<dbReference type="InterPro" id="IPR003410">
    <property type="entry name" value="HYR_dom"/>
</dbReference>
<dbReference type="AlphaFoldDB" id="A0A8B7Z237"/>
<dbReference type="GeneID" id="110983688"/>
<gene>
    <name evidence="4" type="primary">LOC110983688</name>
</gene>
<name>A0A8B7Z237_ACAPL</name>
<organism evidence="3 4">
    <name type="scientific">Acanthaster planci</name>
    <name type="common">Crown-of-thorns starfish</name>
    <dbReference type="NCBI Taxonomy" id="133434"/>
    <lineage>
        <taxon>Eukaryota</taxon>
        <taxon>Metazoa</taxon>
        <taxon>Echinodermata</taxon>
        <taxon>Eleutherozoa</taxon>
        <taxon>Asterozoa</taxon>
        <taxon>Asteroidea</taxon>
        <taxon>Valvatacea</taxon>
        <taxon>Valvatida</taxon>
        <taxon>Acanthasteridae</taxon>
        <taxon>Acanthaster</taxon>
    </lineage>
</organism>
<evidence type="ECO:0000259" key="2">
    <source>
        <dbReference type="PROSITE" id="PS50825"/>
    </source>
</evidence>
<dbReference type="KEGG" id="aplc:110983688"/>
<dbReference type="Proteomes" id="UP000694845">
    <property type="component" value="Unplaced"/>
</dbReference>
<evidence type="ECO:0000256" key="1">
    <source>
        <dbReference type="ARBA" id="ARBA00022737"/>
    </source>
</evidence>
<keyword evidence="1" id="KW-0677">Repeat</keyword>
<feature type="domain" description="HYR" evidence="2">
    <location>
        <begin position="1"/>
        <end position="69"/>
    </location>
</feature>
<dbReference type="Pfam" id="PF02494">
    <property type="entry name" value="HYR"/>
    <property type="match status" value="7"/>
</dbReference>
<feature type="domain" description="HYR" evidence="2">
    <location>
        <begin position="70"/>
        <end position="150"/>
    </location>
</feature>
<dbReference type="OrthoDB" id="6086738at2759"/>
<proteinExistence type="predicted"/>